<dbReference type="PANTHER" id="PTHR43630">
    <property type="entry name" value="POLY-BETA-1,6-N-ACETYL-D-GLUCOSAMINE SYNTHASE"/>
    <property type="match status" value="1"/>
</dbReference>
<dbReference type="CDD" id="cd02511">
    <property type="entry name" value="Beta4Glucosyltransferase"/>
    <property type="match status" value="1"/>
</dbReference>
<evidence type="ECO:0000313" key="2">
    <source>
        <dbReference type="EMBL" id="PID57393.1"/>
    </source>
</evidence>
<dbReference type="SUPFAM" id="SSF53448">
    <property type="entry name" value="Nucleotide-diphospho-sugar transferases"/>
    <property type="match status" value="1"/>
</dbReference>
<dbReference type="PANTHER" id="PTHR43630:SF2">
    <property type="entry name" value="GLYCOSYLTRANSFERASE"/>
    <property type="match status" value="1"/>
</dbReference>
<name>A0A2G6E5P3_9BACT</name>
<dbReference type="Proteomes" id="UP000229740">
    <property type="component" value="Unassembled WGS sequence"/>
</dbReference>
<dbReference type="Pfam" id="PF00535">
    <property type="entry name" value="Glycos_transf_2"/>
    <property type="match status" value="1"/>
</dbReference>
<feature type="domain" description="Glycosyltransferase 2-like" evidence="1">
    <location>
        <begin position="7"/>
        <end position="123"/>
    </location>
</feature>
<proteinExistence type="predicted"/>
<dbReference type="Gene3D" id="3.90.550.10">
    <property type="entry name" value="Spore Coat Polysaccharide Biosynthesis Protein SpsA, Chain A"/>
    <property type="match status" value="1"/>
</dbReference>
<comment type="caution">
    <text evidence="2">The sequence shown here is derived from an EMBL/GenBank/DDBJ whole genome shotgun (WGS) entry which is preliminary data.</text>
</comment>
<accession>A0A2G6E5P3</accession>
<evidence type="ECO:0000259" key="1">
    <source>
        <dbReference type="Pfam" id="PF00535"/>
    </source>
</evidence>
<reference evidence="2 3" key="1">
    <citation type="submission" date="2017-10" db="EMBL/GenBank/DDBJ databases">
        <title>Novel microbial diversity and functional potential in the marine mammal oral microbiome.</title>
        <authorList>
            <person name="Dudek N.K."/>
            <person name="Sun C.L."/>
            <person name="Burstein D."/>
            <person name="Kantor R.S."/>
            <person name="Aliaga Goltsman D.S."/>
            <person name="Bik E.M."/>
            <person name="Thomas B.C."/>
            <person name="Banfield J.F."/>
            <person name="Relman D.A."/>
        </authorList>
    </citation>
    <scope>NUCLEOTIDE SEQUENCE [LARGE SCALE GENOMIC DNA]</scope>
    <source>
        <strain evidence="2">DOLZORAL124_49_17</strain>
    </source>
</reference>
<evidence type="ECO:0000313" key="3">
    <source>
        <dbReference type="Proteomes" id="UP000229740"/>
    </source>
</evidence>
<dbReference type="AlphaFoldDB" id="A0A2G6E5P3"/>
<dbReference type="EMBL" id="PDPS01000027">
    <property type="protein sequence ID" value="PID57393.1"/>
    <property type="molecule type" value="Genomic_DNA"/>
</dbReference>
<sequence length="255" mass="29232">MARQKLSVTIITCNEETRIRAALKSAVWADEIVVVDSGSTDQTLEICREYTQHVFQEPWHGYVEQKNIATARCLHDWVLNIDADEIISTGLAAEIQEIFTCGPTHAGYMIPRRTYYLGAWIRHCGWYPDKKLRLFNKQQGRWTGQMLHEKVQVEGTTASLQHDLYHYTYENIEDHLKTINTYTSIAASHKQGSITAAGILGHTLFTFFKKYLIKQGFRDGGRGLIVSLLSAFSVAVKYAKLWELRHVPQEEKRLT</sequence>
<organism evidence="2 3">
    <name type="scientific">candidate division KSB3 bacterium</name>
    <dbReference type="NCBI Taxonomy" id="2044937"/>
    <lineage>
        <taxon>Bacteria</taxon>
        <taxon>candidate division KSB3</taxon>
    </lineage>
</organism>
<dbReference type="InterPro" id="IPR001173">
    <property type="entry name" value="Glyco_trans_2-like"/>
</dbReference>
<gene>
    <name evidence="2" type="ORF">CSB45_07670</name>
</gene>
<dbReference type="InterPro" id="IPR029044">
    <property type="entry name" value="Nucleotide-diphossugar_trans"/>
</dbReference>
<protein>
    <recommendedName>
        <fullName evidence="1">Glycosyltransferase 2-like domain-containing protein</fullName>
    </recommendedName>
</protein>